<dbReference type="Proteomes" id="UP000887159">
    <property type="component" value="Unassembled WGS sequence"/>
</dbReference>
<sequence>MVREDTLAPSEGATCAWMAADEIVVCKRTFLMMWQSSRPDLCVNDIPRIHWSQHLLTLQSERPNSKATRLADHPASIRPMILPLLNCYTAAHIVFKNDVMSCLPQLLLCKRFSTFKQVLVTCFILHRERR</sequence>
<dbReference type="AlphaFoldDB" id="A0A8X6VB31"/>
<comment type="caution">
    <text evidence="1">The sequence shown here is derived from an EMBL/GenBank/DDBJ whole genome shotgun (WGS) entry which is preliminary data.</text>
</comment>
<proteinExistence type="predicted"/>
<protein>
    <submittedName>
        <fullName evidence="1">Uncharacterized protein</fullName>
    </submittedName>
</protein>
<organism evidence="1 2">
    <name type="scientific">Trichonephila clavipes</name>
    <name type="common">Golden silk orbweaver</name>
    <name type="synonym">Nephila clavipes</name>
    <dbReference type="NCBI Taxonomy" id="2585209"/>
    <lineage>
        <taxon>Eukaryota</taxon>
        <taxon>Metazoa</taxon>
        <taxon>Ecdysozoa</taxon>
        <taxon>Arthropoda</taxon>
        <taxon>Chelicerata</taxon>
        <taxon>Arachnida</taxon>
        <taxon>Araneae</taxon>
        <taxon>Araneomorphae</taxon>
        <taxon>Entelegynae</taxon>
        <taxon>Araneoidea</taxon>
        <taxon>Nephilidae</taxon>
        <taxon>Trichonephila</taxon>
    </lineage>
</organism>
<evidence type="ECO:0000313" key="1">
    <source>
        <dbReference type="EMBL" id="GFX99629.1"/>
    </source>
</evidence>
<accession>A0A8X6VB31</accession>
<dbReference type="EMBL" id="BMAU01021213">
    <property type="protein sequence ID" value="GFX99629.1"/>
    <property type="molecule type" value="Genomic_DNA"/>
</dbReference>
<name>A0A8X6VB31_TRICX</name>
<gene>
    <name evidence="1" type="primary">X975_05742</name>
    <name evidence="1" type="ORF">TNCV_5026821</name>
</gene>
<reference evidence="1" key="1">
    <citation type="submission" date="2020-08" db="EMBL/GenBank/DDBJ databases">
        <title>Multicomponent nature underlies the extraordinary mechanical properties of spider dragline silk.</title>
        <authorList>
            <person name="Kono N."/>
            <person name="Nakamura H."/>
            <person name="Mori M."/>
            <person name="Yoshida Y."/>
            <person name="Ohtoshi R."/>
            <person name="Malay A.D."/>
            <person name="Moran D.A.P."/>
            <person name="Tomita M."/>
            <person name="Numata K."/>
            <person name="Arakawa K."/>
        </authorList>
    </citation>
    <scope>NUCLEOTIDE SEQUENCE</scope>
</reference>
<evidence type="ECO:0000313" key="2">
    <source>
        <dbReference type="Proteomes" id="UP000887159"/>
    </source>
</evidence>
<keyword evidence="2" id="KW-1185">Reference proteome</keyword>